<protein>
    <recommendedName>
        <fullName evidence="3">Serine hydrolase domain-containing protein</fullName>
    </recommendedName>
</protein>
<dbReference type="InterPro" id="IPR050593">
    <property type="entry name" value="LovG"/>
</dbReference>
<accession>A0AAN7VIY9</accession>
<name>A0AAN7VIY9_9COLE</name>
<organism evidence="4 5">
    <name type="scientific">Pyrocoelia pectoralis</name>
    <dbReference type="NCBI Taxonomy" id="417401"/>
    <lineage>
        <taxon>Eukaryota</taxon>
        <taxon>Metazoa</taxon>
        <taxon>Ecdysozoa</taxon>
        <taxon>Arthropoda</taxon>
        <taxon>Hexapoda</taxon>
        <taxon>Insecta</taxon>
        <taxon>Pterygota</taxon>
        <taxon>Neoptera</taxon>
        <taxon>Endopterygota</taxon>
        <taxon>Coleoptera</taxon>
        <taxon>Polyphaga</taxon>
        <taxon>Elateriformia</taxon>
        <taxon>Elateroidea</taxon>
        <taxon>Lampyridae</taxon>
        <taxon>Lampyrinae</taxon>
        <taxon>Pyrocoelia</taxon>
    </lineage>
</organism>
<dbReference type="EMBL" id="JAVRBK010000001">
    <property type="protein sequence ID" value="KAK5649257.1"/>
    <property type="molecule type" value="Genomic_DNA"/>
</dbReference>
<dbReference type="GO" id="GO:0005634">
    <property type="term" value="C:nucleus"/>
    <property type="evidence" value="ECO:0007669"/>
    <property type="project" value="TreeGrafter"/>
</dbReference>
<evidence type="ECO:0000256" key="1">
    <source>
        <dbReference type="ARBA" id="ARBA00005863"/>
    </source>
</evidence>
<dbReference type="FunFam" id="3.40.50.1820:FF:000073">
    <property type="entry name" value="esterase OVCA2 isoform X6"/>
    <property type="match status" value="1"/>
</dbReference>
<keyword evidence="2" id="KW-0378">Hydrolase</keyword>
<dbReference type="InterPro" id="IPR005645">
    <property type="entry name" value="FSH-like_dom"/>
</dbReference>
<dbReference type="PANTHER" id="PTHR48070:SF6">
    <property type="entry name" value="ESTERASE OVCA2"/>
    <property type="match status" value="1"/>
</dbReference>
<reference evidence="4 5" key="1">
    <citation type="journal article" date="2024" name="Insects">
        <title>An Improved Chromosome-Level Genome Assembly of the Firefly Pyrocoelia pectoralis.</title>
        <authorList>
            <person name="Fu X."/>
            <person name="Meyer-Rochow V.B."/>
            <person name="Ballantyne L."/>
            <person name="Zhu X."/>
        </authorList>
    </citation>
    <scope>NUCLEOTIDE SEQUENCE [LARGE SCALE GENOMIC DNA]</scope>
    <source>
        <strain evidence="4">XCY_ONT2</strain>
    </source>
</reference>
<sequence length="235" mass="26839">MEPEKLKILAIHGYRQNAETFKQKTGSFRKMLHRWAQFFYITAPHKVVLVEDMSKINEVTEKDVEQSDQYGWWFNRDDYTFRGIRKGGPAIGFDASIKLIEETFEKHGPFDGLLGFSQGACFVGLLCDLQQRGLININFNFAIMSSGFKSGSLPHLKYYNEAIDLPVLNVYGESDDIIPKEMSIALGEVFVDPVIVTHPGKHYLPAASPQKQAYQEFIKERYSEKQDGKRSEITS</sequence>
<dbReference type="GO" id="GO:0005737">
    <property type="term" value="C:cytoplasm"/>
    <property type="evidence" value="ECO:0007669"/>
    <property type="project" value="TreeGrafter"/>
</dbReference>
<evidence type="ECO:0000313" key="5">
    <source>
        <dbReference type="Proteomes" id="UP001329430"/>
    </source>
</evidence>
<proteinExistence type="inferred from homology"/>
<keyword evidence="5" id="KW-1185">Reference proteome</keyword>
<dbReference type="GO" id="GO:0032526">
    <property type="term" value="P:response to retinoic acid"/>
    <property type="evidence" value="ECO:0007669"/>
    <property type="project" value="TreeGrafter"/>
</dbReference>
<dbReference type="Proteomes" id="UP001329430">
    <property type="component" value="Chromosome 1"/>
</dbReference>
<gene>
    <name evidence="4" type="ORF">RI129_000286</name>
</gene>
<evidence type="ECO:0000259" key="3">
    <source>
        <dbReference type="Pfam" id="PF03959"/>
    </source>
</evidence>
<dbReference type="InterPro" id="IPR029058">
    <property type="entry name" value="AB_hydrolase_fold"/>
</dbReference>
<feature type="domain" description="Serine hydrolase" evidence="3">
    <location>
        <begin position="2"/>
        <end position="213"/>
    </location>
</feature>
<comment type="caution">
    <text evidence="4">The sequence shown here is derived from an EMBL/GenBank/DDBJ whole genome shotgun (WGS) entry which is preliminary data.</text>
</comment>
<comment type="similarity">
    <text evidence="1">Belongs to the LovG family.</text>
</comment>
<evidence type="ECO:0000313" key="4">
    <source>
        <dbReference type="EMBL" id="KAK5649257.1"/>
    </source>
</evidence>
<dbReference type="GO" id="GO:0016787">
    <property type="term" value="F:hydrolase activity"/>
    <property type="evidence" value="ECO:0007669"/>
    <property type="project" value="UniProtKB-KW"/>
</dbReference>
<evidence type="ECO:0000256" key="2">
    <source>
        <dbReference type="ARBA" id="ARBA00022801"/>
    </source>
</evidence>
<dbReference type="AlphaFoldDB" id="A0AAN7VIY9"/>
<dbReference type="SUPFAM" id="SSF53474">
    <property type="entry name" value="alpha/beta-Hydrolases"/>
    <property type="match status" value="1"/>
</dbReference>
<dbReference type="Pfam" id="PF03959">
    <property type="entry name" value="FSH1"/>
    <property type="match status" value="1"/>
</dbReference>
<dbReference type="Gene3D" id="3.40.50.1820">
    <property type="entry name" value="alpha/beta hydrolase"/>
    <property type="match status" value="1"/>
</dbReference>
<dbReference type="PANTHER" id="PTHR48070">
    <property type="entry name" value="ESTERASE OVCA2"/>
    <property type="match status" value="1"/>
</dbReference>